<dbReference type="EMBL" id="OBML01000012">
    <property type="protein sequence ID" value="SOC22368.1"/>
    <property type="molecule type" value="Genomic_DNA"/>
</dbReference>
<name>A0A285TNH3_9HYPH</name>
<dbReference type="OrthoDB" id="8419030at2"/>
<protein>
    <submittedName>
        <fullName evidence="1">Uncharacterized protein</fullName>
    </submittedName>
</protein>
<dbReference type="STRING" id="538381.GCA_001696535_00874"/>
<sequence length="198" mass="21625">MQDHCLEVVAYQVDDPARADDERRHALARVRSFPGFLAWTQLTDTGDATRRVDLVAWKTRDAALSATRAVGEGEDFAGFRATISGVASMGHYAASQPAPVGLLAGDGIEVGRFRLKPGVAEEDMRAAHARMVERHLSRQPGWLGQRLVRLEGGTFLDIAFADSRTRAIAICNAWQGNAECEAFLALIEPESMEFGELV</sequence>
<dbReference type="AlphaFoldDB" id="A0A285TNH3"/>
<accession>A0A285TNH3</accession>
<dbReference type="SUPFAM" id="SSF54909">
    <property type="entry name" value="Dimeric alpha+beta barrel"/>
    <property type="match status" value="2"/>
</dbReference>
<dbReference type="Proteomes" id="UP000219331">
    <property type="component" value="Unassembled WGS sequence"/>
</dbReference>
<evidence type="ECO:0000313" key="1">
    <source>
        <dbReference type="EMBL" id="SOC22368.1"/>
    </source>
</evidence>
<gene>
    <name evidence="1" type="ORF">SAMN05421512_11254</name>
</gene>
<reference evidence="1 2" key="1">
    <citation type="submission" date="2017-08" db="EMBL/GenBank/DDBJ databases">
        <authorList>
            <person name="de Groot N.N."/>
        </authorList>
    </citation>
    <scope>NUCLEOTIDE SEQUENCE [LARGE SCALE GENOMIC DNA]</scope>
    <source>
        <strain evidence="1 2">USBA 352</strain>
    </source>
</reference>
<proteinExistence type="predicted"/>
<evidence type="ECO:0000313" key="2">
    <source>
        <dbReference type="Proteomes" id="UP000219331"/>
    </source>
</evidence>
<organism evidence="1 2">
    <name type="scientific">Stappia indica</name>
    <dbReference type="NCBI Taxonomy" id="538381"/>
    <lineage>
        <taxon>Bacteria</taxon>
        <taxon>Pseudomonadati</taxon>
        <taxon>Pseudomonadota</taxon>
        <taxon>Alphaproteobacteria</taxon>
        <taxon>Hyphomicrobiales</taxon>
        <taxon>Stappiaceae</taxon>
        <taxon>Stappia</taxon>
    </lineage>
</organism>
<keyword evidence="2" id="KW-1185">Reference proteome</keyword>
<dbReference type="RefSeq" id="WP_097176097.1">
    <property type="nucleotide sequence ID" value="NZ_OBML01000012.1"/>
</dbReference>
<dbReference type="InterPro" id="IPR011008">
    <property type="entry name" value="Dimeric_a/b-barrel"/>
</dbReference>